<gene>
    <name evidence="2" type="ORF">KCG35_07135</name>
</gene>
<feature type="signal peptide" evidence="1">
    <location>
        <begin position="1"/>
        <end position="18"/>
    </location>
</feature>
<evidence type="ECO:0000256" key="1">
    <source>
        <dbReference type="SAM" id="SignalP"/>
    </source>
</evidence>
<comment type="caution">
    <text evidence="2">The sequence shown here is derived from an EMBL/GenBank/DDBJ whole genome shotgun (WGS) entry which is preliminary data.</text>
</comment>
<evidence type="ECO:0008006" key="4">
    <source>
        <dbReference type="Google" id="ProtNLM"/>
    </source>
</evidence>
<accession>A0ABS5Z9U6</accession>
<dbReference type="RefSeq" id="WP_215818991.1">
    <property type="nucleotide sequence ID" value="NZ_JAGSOY010000011.1"/>
</dbReference>
<name>A0ABS5Z9U6_9GAMM</name>
<dbReference type="EMBL" id="JAGSOY010000011">
    <property type="protein sequence ID" value="MBU2710828.1"/>
    <property type="molecule type" value="Genomic_DNA"/>
</dbReference>
<feature type="chain" id="PRO_5047212658" description="SH3 domain-containing protein" evidence="1">
    <location>
        <begin position="19"/>
        <end position="338"/>
    </location>
</feature>
<sequence length="338" mass="39978">MKIFILLIFVSISIVSHAACTNYAHDLPIQLYRNNQTSLVTLLPCNAKIINIHKNVSLGEAKGTLVFFKFNEKNYAWFEFKASKDGKYYVSNLDNTFFNKFTFTNTEVDHIDNILLIRLTLHLPSNNTYPKKRVIALRGSPLSTRCYWHEVNKKLRNIEDFQEAKKIVKRYMVNLPSFKYNSLYEMILNLPENYLEAVRFDKHQLWELISPHSEYTNIFDPKNGYLEINGGWDATLCYIKFVKFNRSNSSPILAIEQEFTMGITDVMFLTRINGKWKDISQDLINGFDKNKYYYELPRYGTTLNVYAYKVNEYDEYDIEVDKTTIIKKLYWNKHHFIE</sequence>
<keyword evidence="3" id="KW-1185">Reference proteome</keyword>
<protein>
    <recommendedName>
        <fullName evidence="4">SH3 domain-containing protein</fullName>
    </recommendedName>
</protein>
<proteinExistence type="predicted"/>
<evidence type="ECO:0000313" key="2">
    <source>
        <dbReference type="EMBL" id="MBU2710828.1"/>
    </source>
</evidence>
<dbReference type="Proteomes" id="UP000690515">
    <property type="component" value="Unassembled WGS sequence"/>
</dbReference>
<reference evidence="2 3" key="1">
    <citation type="submission" date="2021-04" db="EMBL/GenBank/DDBJ databases">
        <authorList>
            <person name="Pira H."/>
            <person name="Risdian C."/>
            <person name="Wink J."/>
        </authorList>
    </citation>
    <scope>NUCLEOTIDE SEQUENCE [LARGE SCALE GENOMIC DNA]</scope>
    <source>
        <strain evidence="2 3">WH53</strain>
    </source>
</reference>
<keyword evidence="1" id="KW-0732">Signal</keyword>
<evidence type="ECO:0000313" key="3">
    <source>
        <dbReference type="Proteomes" id="UP000690515"/>
    </source>
</evidence>
<organism evidence="2 3">
    <name type="scientific">Zooshikella harenae</name>
    <dbReference type="NCBI Taxonomy" id="2827238"/>
    <lineage>
        <taxon>Bacteria</taxon>
        <taxon>Pseudomonadati</taxon>
        <taxon>Pseudomonadota</taxon>
        <taxon>Gammaproteobacteria</taxon>
        <taxon>Oceanospirillales</taxon>
        <taxon>Zooshikellaceae</taxon>
        <taxon>Zooshikella</taxon>
    </lineage>
</organism>